<accession>A0A515ES52</accession>
<dbReference type="EMBL" id="CP036282">
    <property type="protein sequence ID" value="QDL55479.1"/>
    <property type="molecule type" value="Genomic_DNA"/>
</dbReference>
<feature type="domain" description="Phasin" evidence="1">
    <location>
        <begin position="6"/>
        <end position="104"/>
    </location>
</feature>
<gene>
    <name evidence="2" type="ORF">EXZ61_15590</name>
</gene>
<reference evidence="3" key="2">
    <citation type="journal article" date="2020" name="Int. J. Syst. Evol. Microbiol.">
        <title>Genomic insights into a novel species Rhodoferax aquaticus sp. nov., isolated from freshwater.</title>
        <authorList>
            <person name="Li T."/>
            <person name="Zhuo Y."/>
            <person name="Jin C.Z."/>
            <person name="Wu X."/>
            <person name="Ko S.R."/>
            <person name="Jin F.J."/>
            <person name="Ahn C.Y."/>
            <person name="Oh H.M."/>
            <person name="Lee H.G."/>
            <person name="Jin L."/>
        </authorList>
    </citation>
    <scope>NUCLEOTIDE SEQUENCE [LARGE SCALE GENOMIC DNA]</scope>
    <source>
        <strain evidence="3">Gr-4</strain>
    </source>
</reference>
<dbReference type="KEGG" id="rhg:EXZ61_15590"/>
<dbReference type="InterPro" id="IPR018968">
    <property type="entry name" value="Phasin"/>
</dbReference>
<dbReference type="InterPro" id="IPR010127">
    <property type="entry name" value="Phasin_subfam-1"/>
</dbReference>
<reference evidence="3" key="1">
    <citation type="submission" date="2019-02" db="EMBL/GenBank/DDBJ databases">
        <title>Complete genome sequence of Rhodoferax sp. Gr-4.</title>
        <authorList>
            <person name="Jin L."/>
        </authorList>
    </citation>
    <scope>NUCLEOTIDE SEQUENCE [LARGE SCALE GENOMIC DNA]</scope>
    <source>
        <strain evidence="3">Gr-4</strain>
    </source>
</reference>
<proteinExistence type="predicted"/>
<dbReference type="AlphaFoldDB" id="A0A515ES52"/>
<organism evidence="2 3">
    <name type="scientific">Rhodoferax aquaticus</name>
    <dbReference type="NCBI Taxonomy" id="2527691"/>
    <lineage>
        <taxon>Bacteria</taxon>
        <taxon>Pseudomonadati</taxon>
        <taxon>Pseudomonadota</taxon>
        <taxon>Betaproteobacteria</taxon>
        <taxon>Burkholderiales</taxon>
        <taxon>Comamonadaceae</taxon>
        <taxon>Rhodoferax</taxon>
    </lineage>
</organism>
<dbReference type="Pfam" id="PF09361">
    <property type="entry name" value="Phasin_2"/>
    <property type="match status" value="1"/>
</dbReference>
<dbReference type="Proteomes" id="UP000317365">
    <property type="component" value="Chromosome"/>
</dbReference>
<keyword evidence="3" id="KW-1185">Reference proteome</keyword>
<protein>
    <submittedName>
        <fullName evidence="2">Phasin family protein</fullName>
    </submittedName>
</protein>
<name>A0A515ES52_9BURK</name>
<evidence type="ECO:0000313" key="3">
    <source>
        <dbReference type="Proteomes" id="UP000317365"/>
    </source>
</evidence>
<dbReference type="NCBIfam" id="TIGR01841">
    <property type="entry name" value="phasin"/>
    <property type="match status" value="1"/>
</dbReference>
<evidence type="ECO:0000313" key="2">
    <source>
        <dbReference type="EMBL" id="QDL55479.1"/>
    </source>
</evidence>
<sequence>MTYTAEQIIASNKANAQAFEELTTNAYAGFEKLVELNMTTSKTLLGETFSHFQSVLGAKDAQEFLALQAGLLQPTAEKSVAYGRHVYSIATESGAEFTKAVEAKIAEAQTEFGAVVENLAKNAPAGTETAVAAFKSAISASQSAVETAQKSARQAVKAVEANITAATNQAVDVATKVAKKR</sequence>
<dbReference type="RefSeq" id="WP_142812636.1">
    <property type="nucleotide sequence ID" value="NZ_CP036282.1"/>
</dbReference>
<evidence type="ECO:0000259" key="1">
    <source>
        <dbReference type="Pfam" id="PF09361"/>
    </source>
</evidence>